<keyword evidence="7" id="KW-0436">Ligase</keyword>
<feature type="compositionally biased region" description="Polar residues" evidence="5">
    <location>
        <begin position="7"/>
        <end position="24"/>
    </location>
</feature>
<dbReference type="CDD" id="cd16650">
    <property type="entry name" value="SP-RING_PIAS-like"/>
    <property type="match status" value="1"/>
</dbReference>
<dbReference type="PANTHER" id="PTHR47163:SF2">
    <property type="entry name" value="SI:DKEY-17M8.2"/>
    <property type="match status" value="1"/>
</dbReference>
<organism evidence="7">
    <name type="scientific">Schistocephalus solidus</name>
    <name type="common">Tapeworm</name>
    <dbReference type="NCBI Taxonomy" id="70667"/>
    <lineage>
        <taxon>Eukaryota</taxon>
        <taxon>Metazoa</taxon>
        <taxon>Spiralia</taxon>
        <taxon>Lophotrochozoa</taxon>
        <taxon>Platyhelminthes</taxon>
        <taxon>Cestoda</taxon>
        <taxon>Eucestoda</taxon>
        <taxon>Diphyllobothriidea</taxon>
        <taxon>Diphyllobothriidae</taxon>
        <taxon>Schistocephalus</taxon>
    </lineage>
</organism>
<keyword evidence="2 4" id="KW-0863">Zinc-finger</keyword>
<dbReference type="InterPro" id="IPR053164">
    <property type="entry name" value="IS1016-like_transposase"/>
</dbReference>
<keyword evidence="1" id="KW-0479">Metal-binding</keyword>
<feature type="region of interest" description="Disordered" evidence="5">
    <location>
        <begin position="1"/>
        <end position="24"/>
    </location>
</feature>
<dbReference type="InterPro" id="IPR024445">
    <property type="entry name" value="Tnp_ISXO2-like"/>
</dbReference>
<dbReference type="EMBL" id="GEEE01001072">
    <property type="protein sequence ID" value="JAP62153.1"/>
    <property type="molecule type" value="Transcribed_RNA"/>
</dbReference>
<dbReference type="Pfam" id="PF12762">
    <property type="entry name" value="DDE_Tnp_IS1595"/>
    <property type="match status" value="1"/>
</dbReference>
<dbReference type="GO" id="GO:0008270">
    <property type="term" value="F:zinc ion binding"/>
    <property type="evidence" value="ECO:0007669"/>
    <property type="project" value="UniProtKB-KW"/>
</dbReference>
<dbReference type="Gene3D" id="3.30.40.10">
    <property type="entry name" value="Zinc/RING finger domain, C3HC4 (zinc finger)"/>
    <property type="match status" value="1"/>
</dbReference>
<evidence type="ECO:0000256" key="2">
    <source>
        <dbReference type="ARBA" id="ARBA00022771"/>
    </source>
</evidence>
<accession>A0A0V0J951</accession>
<reference evidence="7" key="1">
    <citation type="submission" date="2016-01" db="EMBL/GenBank/DDBJ databases">
        <title>Reference transcriptome for the parasite Schistocephalus solidus: insights into the molecular evolution of parasitism.</title>
        <authorList>
            <person name="Hebert F.O."/>
            <person name="Grambauer S."/>
            <person name="Barber I."/>
            <person name="Landry C.R."/>
            <person name="Aubin-Horth N."/>
        </authorList>
    </citation>
    <scope>NUCLEOTIDE SEQUENCE</scope>
</reference>
<dbReference type="GO" id="GO:0016874">
    <property type="term" value="F:ligase activity"/>
    <property type="evidence" value="ECO:0007669"/>
    <property type="project" value="UniProtKB-KW"/>
</dbReference>
<sequence length="1203" mass="131924">MSREAQRNNLMGFSQNPRISFKGPTQNQVIPRHAYVPAMSNSDSRLPGGVIPYNNFYFTTVTNTANYQAARSAVNPILATNSAITSPLIRLPTVNVSALSGFQLPAAIQQAAAGVLENNEESKELKPDGDPSIKLNPNSVSARRFINYAISLARSPNCALTYQFLPLRRTEAEQMTLKSLTSLFSANNAFGIYSESPFLRPVTLLRPVQFASPASVLFQYPDPENMVRTLRDLADQKVTSIPLLAILSGAKPNAASLGFYTDYLTYSFTLELDINTMRFLVEQSRQPNSRTDKYRLILRLAWATTGLYMPRDKPNPSRVLASEVLPRCLSVRVARRNVTLPDPIFHGGQAQKLGHRLRFAIDITDKIPVRPNSSVRDRSIEIDLTWLHAPLEDHALPLLEMVGSGSCTPILNHLLNLPLIQVTLDRVQPIPEFVRMFSSAVAGKPVIDPPPGSKPPHLPPETPEALVGVYDFCRSADRVIAASKTLAMVKAKLTSEDDLQCDEWIPVSLLCPLTLTRIDIPVRSANCDHLQCFDLSSYLTINKKRPRWSCPVCSSPAPFRDLRRDDFFVQLMADQSLKNAEMVHVDANGHWREAPKPAESASSAVISVKESMPVSPSLSPTTTAVQSLLNGTAAMSACRPETPIELDVSQFNDCVVLLDDDDDGVTQEGDEMQPEKPSSAHPTSSNDCHGPPLHTAVPDKKSGKFTSTALDSAPRNLFVDLATSSDDESDAMASAPPLSNPQLPATLASAPSYSATTENCGLLSVVPPSSLARLRSSVTSSTPAASLPLNLAESATQPPLPPPPPAAAVSTSRNSSAPQSSVNPYKLNTAIDITYELISSLASSVGSTTAVAASTQLPPAVSLTIGTSTPTKPTHSGPQIETLTATKRRRRGPQVEAHTPQFIQYCQVKNLLPTVMWCRCGRVMNQQIFRQHTDGYVFRCNRCGGKRALRTGSIFEKSKLTIQKIMRVFLAFLCGKGAKECASAIGLNHGTALEWYGICRTVCSKALRREVRKIGGPGVEVLVDEARISRRKFNVGRKKRQHRIMGMYDTVRKKALFKQIHDRSWPSLRAVIKKWVIKGSIIVTNEWKGYARLPLAGYQHCTVNYSKNLVDPTTGRHTNALAGYWSRLKRRLRKLGQVCGQSVWAHIDEVQYRLWFGVRTDSLPAAWETFLGHIADAYPVNVGAATVSRPKIGAAALRESGRR</sequence>
<feature type="region of interest" description="Disordered" evidence="5">
    <location>
        <begin position="660"/>
        <end position="708"/>
    </location>
</feature>
<dbReference type="SMART" id="SM01126">
    <property type="entry name" value="DDE_Tnp_IS1595"/>
    <property type="match status" value="1"/>
</dbReference>
<feature type="region of interest" description="Disordered" evidence="5">
    <location>
        <begin position="793"/>
        <end position="823"/>
    </location>
</feature>
<evidence type="ECO:0000256" key="4">
    <source>
        <dbReference type="PROSITE-ProRule" id="PRU00452"/>
    </source>
</evidence>
<dbReference type="InterPro" id="IPR013083">
    <property type="entry name" value="Znf_RING/FYVE/PHD"/>
</dbReference>
<feature type="domain" description="SP-RING-type" evidence="6">
    <location>
        <begin position="495"/>
        <end position="582"/>
    </location>
</feature>
<evidence type="ECO:0000256" key="5">
    <source>
        <dbReference type="SAM" id="MobiDB-lite"/>
    </source>
</evidence>
<proteinExistence type="predicted"/>
<dbReference type="InterPro" id="IPR004181">
    <property type="entry name" value="Znf_MIZ"/>
</dbReference>
<feature type="compositionally biased region" description="Acidic residues" evidence="5">
    <location>
        <begin position="660"/>
        <end position="672"/>
    </location>
</feature>
<dbReference type="Pfam" id="PF02891">
    <property type="entry name" value="zf-MIZ"/>
    <property type="match status" value="1"/>
</dbReference>
<evidence type="ECO:0000259" key="6">
    <source>
        <dbReference type="PROSITE" id="PS51044"/>
    </source>
</evidence>
<evidence type="ECO:0000256" key="1">
    <source>
        <dbReference type="ARBA" id="ARBA00022723"/>
    </source>
</evidence>
<evidence type="ECO:0000256" key="3">
    <source>
        <dbReference type="ARBA" id="ARBA00022833"/>
    </source>
</evidence>
<dbReference type="AlphaFoldDB" id="A0A0V0J951"/>
<dbReference type="PROSITE" id="PS51044">
    <property type="entry name" value="ZF_SP_RING"/>
    <property type="match status" value="1"/>
</dbReference>
<protein>
    <submittedName>
        <fullName evidence="7">E3 SUMO-protein ligase pli1</fullName>
    </submittedName>
</protein>
<gene>
    <name evidence="7" type="primary">PLI1</name>
    <name evidence="7" type="ORF">TR117331</name>
</gene>
<feature type="compositionally biased region" description="Polar residues" evidence="5">
    <location>
        <begin position="809"/>
        <end position="823"/>
    </location>
</feature>
<keyword evidence="3" id="KW-0862">Zinc</keyword>
<evidence type="ECO:0000313" key="7">
    <source>
        <dbReference type="EMBL" id="JAP62153.1"/>
    </source>
</evidence>
<name>A0A0V0J951_SCHSO</name>
<dbReference type="PANTHER" id="PTHR47163">
    <property type="entry name" value="DDE_TNP_IS1595 DOMAIN-CONTAINING PROTEIN"/>
    <property type="match status" value="1"/>
</dbReference>